<dbReference type="Proteomes" id="UP001172673">
    <property type="component" value="Unassembled WGS sequence"/>
</dbReference>
<dbReference type="EMBL" id="JAPDRK010000001">
    <property type="protein sequence ID" value="KAJ9616992.1"/>
    <property type="molecule type" value="Genomic_DNA"/>
</dbReference>
<dbReference type="SUPFAM" id="SSF48452">
    <property type="entry name" value="TPR-like"/>
    <property type="match status" value="2"/>
</dbReference>
<dbReference type="Gene3D" id="1.25.40.10">
    <property type="entry name" value="Tetratricopeptide repeat domain"/>
    <property type="match status" value="2"/>
</dbReference>
<dbReference type="AlphaFoldDB" id="A0AA39CQL0"/>
<dbReference type="SMART" id="SM00028">
    <property type="entry name" value="TPR"/>
    <property type="match status" value="3"/>
</dbReference>
<accession>A0AA39CQL0</accession>
<sequence>MHLLKFDSCGELSLTKDLIEDIPSYAILSHTWGADEDEVTFQDLADGSAQSKPGYAKVRSCGEQARRDGLQHFWVDTCCIDKTSHVMLSEAIASMFRWYRDAAKCYVYLSDVAGPNDDRPETRSTYEAEFRRSRYHTRGWTLQELLAPTSVEFFSCAWTFLGDKSTLDQQIHEATQIPIAALRGKPLNDFSVDERMRWAVNRSTRRKEDKAYSLMGIFNVFIPLIYGEGDNAFFRLKDEIDRAIRAKSQPLDVVWQRAREPAARIGLVGLGGVGKSQLAIEYAYRVREANPMTWVFWVHASSAARFEESYKKIAERIKLSGWNEPKADILGMVCAWLSDENNGHWTMVVDNADSPRVMFEPCDGAACIPSQSKMNSSSNSHSLADYLPSASTGSILITSRSREVTAGLIEYDEDILDVGPMDEETAVVLLRAKLKKDDRSIVHDLVELVRQLEYMPLAISQAAAYINQRGSRITLSAYLNTLTRTDNDRAQLLQIDIRDPRRDGQASNSIVATWHISFEHIRQTRDSAARLLALMSLFDRQAIPDHLLRENYTKDGQGHIDFEEDIASLRAYHLIGFGANNNLFNMHRLVQFSTRKWLELHAELDKWQAQYLDVLLKWFPECDHTNWRTCQPLFSHVEALLTYRGSNTNYLEAWATVLRRGSFYAYVRGQYGTAKKMAEASLQGLEEVSGVDHWKTFSGLNLLASILHRMGKYDEAESMHRRSLTGCEEAYGANHRRTLRCSHDLAKVLHFQGKYDEAELILRHILGTTDEMLEIKPCDRLAIMGILAMILRKQGKYDEAESMIRVVVDGNQSALGKDHPNTSTSIHILAKVLHKQKKYSEAETMFRQALVGCKAGLGEEHPITLTTMHNLAVLLDDQGEYNEAEPLYKRAIAGSKDVLGKDHPATLARFKHLVAMLREQGKYDEAETVRQQAEMWFI</sequence>
<comment type="caution">
    <text evidence="2">The sequence shown here is derived from an EMBL/GenBank/DDBJ whole genome shotgun (WGS) entry which is preliminary data.</text>
</comment>
<dbReference type="Pfam" id="PF06985">
    <property type="entry name" value="HET"/>
    <property type="match status" value="1"/>
</dbReference>
<dbReference type="InterPro" id="IPR010730">
    <property type="entry name" value="HET"/>
</dbReference>
<reference evidence="2" key="1">
    <citation type="submission" date="2022-10" db="EMBL/GenBank/DDBJ databases">
        <title>Culturing micro-colonial fungi from biological soil crusts in the Mojave desert and describing Neophaeococcomyces mojavensis, and introducing the new genera and species Taxawa tesnikishii.</title>
        <authorList>
            <person name="Kurbessoian T."/>
            <person name="Stajich J.E."/>
        </authorList>
    </citation>
    <scope>NUCLEOTIDE SEQUENCE</scope>
    <source>
        <strain evidence="2">TK_41</strain>
    </source>
</reference>
<keyword evidence="3" id="KW-1185">Reference proteome</keyword>
<dbReference type="PANTHER" id="PTHR10622:SF10">
    <property type="entry name" value="HET DOMAIN-CONTAINING PROTEIN"/>
    <property type="match status" value="1"/>
</dbReference>
<dbReference type="InterPro" id="IPR027417">
    <property type="entry name" value="P-loop_NTPase"/>
</dbReference>
<feature type="domain" description="Heterokaryon incompatibility" evidence="1">
    <location>
        <begin position="25"/>
        <end position="112"/>
    </location>
</feature>
<dbReference type="InterPro" id="IPR011990">
    <property type="entry name" value="TPR-like_helical_dom_sf"/>
</dbReference>
<protein>
    <recommendedName>
        <fullName evidence="1">Heterokaryon incompatibility domain-containing protein</fullName>
    </recommendedName>
</protein>
<evidence type="ECO:0000313" key="3">
    <source>
        <dbReference type="Proteomes" id="UP001172673"/>
    </source>
</evidence>
<organism evidence="2 3">
    <name type="scientific">Cladophialophora chaetospira</name>
    <dbReference type="NCBI Taxonomy" id="386627"/>
    <lineage>
        <taxon>Eukaryota</taxon>
        <taxon>Fungi</taxon>
        <taxon>Dikarya</taxon>
        <taxon>Ascomycota</taxon>
        <taxon>Pezizomycotina</taxon>
        <taxon>Eurotiomycetes</taxon>
        <taxon>Chaetothyriomycetidae</taxon>
        <taxon>Chaetothyriales</taxon>
        <taxon>Herpotrichiellaceae</taxon>
        <taxon>Cladophialophora</taxon>
    </lineage>
</organism>
<evidence type="ECO:0000313" key="2">
    <source>
        <dbReference type="EMBL" id="KAJ9616992.1"/>
    </source>
</evidence>
<dbReference type="SUPFAM" id="SSF52540">
    <property type="entry name" value="P-loop containing nucleoside triphosphate hydrolases"/>
    <property type="match status" value="1"/>
</dbReference>
<dbReference type="Pfam" id="PF13374">
    <property type="entry name" value="TPR_10"/>
    <property type="match status" value="1"/>
</dbReference>
<dbReference type="InterPro" id="IPR019734">
    <property type="entry name" value="TPR_rpt"/>
</dbReference>
<name>A0AA39CQL0_9EURO</name>
<gene>
    <name evidence="2" type="ORF">H2200_000713</name>
</gene>
<dbReference type="Gene3D" id="3.40.50.300">
    <property type="entry name" value="P-loop containing nucleotide triphosphate hydrolases"/>
    <property type="match status" value="1"/>
</dbReference>
<proteinExistence type="predicted"/>
<dbReference type="Pfam" id="PF13424">
    <property type="entry name" value="TPR_12"/>
    <property type="match status" value="2"/>
</dbReference>
<evidence type="ECO:0000259" key="1">
    <source>
        <dbReference type="Pfam" id="PF06985"/>
    </source>
</evidence>
<dbReference type="PANTHER" id="PTHR10622">
    <property type="entry name" value="HET DOMAIN-CONTAINING PROTEIN"/>
    <property type="match status" value="1"/>
</dbReference>